<dbReference type="Gene3D" id="3.40.50.300">
    <property type="entry name" value="P-loop containing nucleotide triphosphate hydrolases"/>
    <property type="match status" value="1"/>
</dbReference>
<accession>A0A926VB86</accession>
<dbReference type="GO" id="GO:0016887">
    <property type="term" value="F:ATP hydrolysis activity"/>
    <property type="evidence" value="ECO:0007669"/>
    <property type="project" value="InterPro"/>
</dbReference>
<dbReference type="InterPro" id="IPR050683">
    <property type="entry name" value="Bact_Polysacc_Export_ATP-bd"/>
</dbReference>
<proteinExistence type="inferred from homology"/>
<dbReference type="InterPro" id="IPR003593">
    <property type="entry name" value="AAA+_ATPase"/>
</dbReference>
<dbReference type="Proteomes" id="UP000641646">
    <property type="component" value="Unassembled WGS sequence"/>
</dbReference>
<name>A0A926VB86_9CYAN</name>
<dbReference type="CDD" id="cd10147">
    <property type="entry name" value="Wzt_C-like"/>
    <property type="match status" value="1"/>
</dbReference>
<protein>
    <submittedName>
        <fullName evidence="6">ABC transporter ATP-binding protein</fullName>
    </submittedName>
</protein>
<evidence type="ECO:0000256" key="3">
    <source>
        <dbReference type="ARBA" id="ARBA00022741"/>
    </source>
</evidence>
<dbReference type="Pfam" id="PF00005">
    <property type="entry name" value="ABC_tran"/>
    <property type="match status" value="1"/>
</dbReference>
<evidence type="ECO:0000256" key="1">
    <source>
        <dbReference type="ARBA" id="ARBA00005417"/>
    </source>
</evidence>
<keyword evidence="7" id="KW-1185">Reference proteome</keyword>
<reference evidence="6" key="1">
    <citation type="journal article" date="2015" name="ISME J.">
        <title>Draft Genome Sequence of Streptomyces incarnatus NRRL8089, which Produces the Nucleoside Antibiotic Sinefungin.</title>
        <authorList>
            <person name="Oshima K."/>
            <person name="Hattori M."/>
            <person name="Shimizu H."/>
            <person name="Fukuda K."/>
            <person name="Nemoto M."/>
            <person name="Inagaki K."/>
            <person name="Tamura T."/>
        </authorList>
    </citation>
    <scope>NUCLEOTIDE SEQUENCE</scope>
    <source>
        <strain evidence="6">FACHB-1375</strain>
    </source>
</reference>
<dbReference type="InterPro" id="IPR027417">
    <property type="entry name" value="P-loop_NTPase"/>
</dbReference>
<keyword evidence="2" id="KW-0813">Transport</keyword>
<evidence type="ECO:0000313" key="6">
    <source>
        <dbReference type="EMBL" id="MBD2179742.1"/>
    </source>
</evidence>
<dbReference type="GO" id="GO:0005524">
    <property type="term" value="F:ATP binding"/>
    <property type="evidence" value="ECO:0007669"/>
    <property type="project" value="UniProtKB-KW"/>
</dbReference>
<gene>
    <name evidence="6" type="ORF">H6G03_01225</name>
</gene>
<comment type="caution">
    <text evidence="6">The sequence shown here is derived from an EMBL/GenBank/DDBJ whole genome shotgun (WGS) entry which is preliminary data.</text>
</comment>
<organism evidence="6 7">
    <name type="scientific">Aerosakkonema funiforme FACHB-1375</name>
    <dbReference type="NCBI Taxonomy" id="2949571"/>
    <lineage>
        <taxon>Bacteria</taxon>
        <taxon>Bacillati</taxon>
        <taxon>Cyanobacteriota</taxon>
        <taxon>Cyanophyceae</taxon>
        <taxon>Oscillatoriophycideae</taxon>
        <taxon>Aerosakkonematales</taxon>
        <taxon>Aerosakkonemataceae</taxon>
        <taxon>Aerosakkonema</taxon>
    </lineage>
</organism>
<dbReference type="InterPro" id="IPR015860">
    <property type="entry name" value="ABC_transpr_TagH-like"/>
</dbReference>
<dbReference type="GO" id="GO:0016020">
    <property type="term" value="C:membrane"/>
    <property type="evidence" value="ECO:0007669"/>
    <property type="project" value="InterPro"/>
</dbReference>
<dbReference type="Pfam" id="PF14524">
    <property type="entry name" value="Wzt_C"/>
    <property type="match status" value="1"/>
</dbReference>
<dbReference type="PANTHER" id="PTHR46743:SF2">
    <property type="entry name" value="TEICHOIC ACIDS EXPORT ATP-BINDING PROTEIN TAGH"/>
    <property type="match status" value="1"/>
</dbReference>
<dbReference type="EMBL" id="JACJPW010000002">
    <property type="protein sequence ID" value="MBD2179742.1"/>
    <property type="molecule type" value="Genomic_DNA"/>
</dbReference>
<dbReference type="AlphaFoldDB" id="A0A926VB86"/>
<dbReference type="PROSITE" id="PS50893">
    <property type="entry name" value="ABC_TRANSPORTER_2"/>
    <property type="match status" value="1"/>
</dbReference>
<dbReference type="InterPro" id="IPR003439">
    <property type="entry name" value="ABC_transporter-like_ATP-bd"/>
</dbReference>
<dbReference type="CDD" id="cd03220">
    <property type="entry name" value="ABC_KpsT_Wzt"/>
    <property type="match status" value="1"/>
</dbReference>
<dbReference type="SUPFAM" id="SSF52540">
    <property type="entry name" value="P-loop containing nucleoside triphosphate hydrolases"/>
    <property type="match status" value="1"/>
</dbReference>
<feature type="domain" description="ABC transporter" evidence="5">
    <location>
        <begin position="3"/>
        <end position="236"/>
    </location>
</feature>
<dbReference type="PANTHER" id="PTHR46743">
    <property type="entry name" value="TEICHOIC ACIDS EXPORT ATP-BINDING PROTEIN TAGH"/>
    <property type="match status" value="1"/>
</dbReference>
<reference evidence="6" key="2">
    <citation type="submission" date="2020-08" db="EMBL/GenBank/DDBJ databases">
        <authorList>
            <person name="Chen M."/>
            <person name="Teng W."/>
            <person name="Zhao L."/>
            <person name="Hu C."/>
            <person name="Zhou Y."/>
            <person name="Han B."/>
            <person name="Song L."/>
            <person name="Shu W."/>
        </authorList>
    </citation>
    <scope>NUCLEOTIDE SEQUENCE</scope>
    <source>
        <strain evidence="6">FACHB-1375</strain>
    </source>
</reference>
<keyword evidence="4 6" id="KW-0067">ATP-binding</keyword>
<dbReference type="InterPro" id="IPR029439">
    <property type="entry name" value="Wzt_C"/>
</dbReference>
<comment type="similarity">
    <text evidence="1">Belongs to the ABC transporter superfamily.</text>
</comment>
<dbReference type="Gene3D" id="2.70.50.60">
    <property type="entry name" value="abc- transporter (atp binding component) like domain"/>
    <property type="match status" value="1"/>
</dbReference>
<evidence type="ECO:0000259" key="5">
    <source>
        <dbReference type="PROSITE" id="PS50893"/>
    </source>
</evidence>
<keyword evidence="3" id="KW-0547">Nucleotide-binding</keyword>
<dbReference type="SMART" id="SM00382">
    <property type="entry name" value="AAA"/>
    <property type="match status" value="1"/>
</dbReference>
<evidence type="ECO:0000256" key="2">
    <source>
        <dbReference type="ARBA" id="ARBA00022448"/>
    </source>
</evidence>
<evidence type="ECO:0000313" key="7">
    <source>
        <dbReference type="Proteomes" id="UP000641646"/>
    </source>
</evidence>
<evidence type="ECO:0000256" key="4">
    <source>
        <dbReference type="ARBA" id="ARBA00022840"/>
    </source>
</evidence>
<sequence length="398" mass="44194">MVRGAKNLSRNLLNPFGKKVSHPAYEEFWALKDVSFEIKQGDVVGIIGRNGAGKSTLLKILSRITEPSIGRIFIKGRVASLLEVGTGFHPELTGRENIYLNGAILGMSKAEIKQKFDEIVAFAEVEKFLDTPVKRYSSGMYVRLAFAVAAHLEPEILVVDEVLAVGDAAFQKKCLGKMGDVATKEGRTVLFVSHNMAAVEKLCRRGIVLHQGKLQYVGNQTDSISKYLTNFSASVISLKERTDRQGSGEIRVVAIEIRDEEDNILDTAASGQNINIYFYFELKPGNQLKKTVASLMVKTEWDAPVFIQHSRLTQSDFGVINRSGLFICKIKRLPLPPANYRIAYSIMPNNGMEATYYDYVEDAVNLTVVDGDFYGYGEVPPISHGVCLVDSIWEIKLN</sequence>
<dbReference type="GO" id="GO:0140359">
    <property type="term" value="F:ABC-type transporter activity"/>
    <property type="evidence" value="ECO:0007669"/>
    <property type="project" value="InterPro"/>
</dbReference>